<reference evidence="2 3" key="1">
    <citation type="submission" date="2024-04" db="EMBL/GenBank/DDBJ databases">
        <title>Isolation of an actinomycete strain from pig manure.</title>
        <authorList>
            <person name="Gong T."/>
            <person name="Yu Z."/>
            <person name="An M."/>
            <person name="Wei C."/>
            <person name="Yang W."/>
            <person name="Liu L."/>
        </authorList>
    </citation>
    <scope>NUCLEOTIDE SEQUENCE [LARGE SCALE GENOMIC DNA]</scope>
    <source>
        <strain evidence="2 3">ZF39</strain>
    </source>
</reference>
<keyword evidence="1" id="KW-0233">DNA recombination</keyword>
<organism evidence="2 3">
    <name type="scientific">Ammonicoccus fulvus</name>
    <dbReference type="NCBI Taxonomy" id="3138240"/>
    <lineage>
        <taxon>Bacteria</taxon>
        <taxon>Bacillati</taxon>
        <taxon>Actinomycetota</taxon>
        <taxon>Actinomycetes</taxon>
        <taxon>Propionibacteriales</taxon>
        <taxon>Propionibacteriaceae</taxon>
        <taxon>Ammonicoccus</taxon>
    </lineage>
</organism>
<sequence length="322" mass="35504">MAKHRVVGGVVVTTPEGVFAHYRPAAHLVSPEVWGIVRPVAIDACRAADYKSVASALQCLSAVTYFLVWAHSQDIALDLEQVFVPSHVERYCASALKHLSTETRSTRRGYLRRVGRACTKKAPWTPDPKPFANNHTILPPYSPEEVEALWAAAQNQATPHRQRVATAILTLGLGAGLKAGEMLHVTAETVARHPHDPRLVVVLTADRVVPVRAQYVPALLDLCERYPEGSLVGRWKVTAKDPLGALRQGIQWPDWVAFRPSRLRTTWMADVLAQDVRISEFMVIAGTVSSKSLEVIAPFVAQRIEQDAYLFAAAGWKRGEVS</sequence>
<evidence type="ECO:0000256" key="1">
    <source>
        <dbReference type="ARBA" id="ARBA00023172"/>
    </source>
</evidence>
<proteinExistence type="predicted"/>
<name>A0ABZ3FT28_9ACTN</name>
<evidence type="ECO:0008006" key="4">
    <source>
        <dbReference type="Google" id="ProtNLM"/>
    </source>
</evidence>
<gene>
    <name evidence="2" type="ORF">AADG42_18675</name>
</gene>
<dbReference type="InterPro" id="IPR011010">
    <property type="entry name" value="DNA_brk_join_enz"/>
</dbReference>
<dbReference type="EMBL" id="CP154795">
    <property type="protein sequence ID" value="XAN09254.1"/>
    <property type="molecule type" value="Genomic_DNA"/>
</dbReference>
<dbReference type="RefSeq" id="WP_425310704.1">
    <property type="nucleotide sequence ID" value="NZ_CP154795.1"/>
</dbReference>
<accession>A0ABZ3FT28</accession>
<dbReference type="Gene3D" id="1.10.443.10">
    <property type="entry name" value="Intergrase catalytic core"/>
    <property type="match status" value="1"/>
</dbReference>
<dbReference type="SUPFAM" id="SSF56349">
    <property type="entry name" value="DNA breaking-rejoining enzymes"/>
    <property type="match status" value="1"/>
</dbReference>
<evidence type="ECO:0000313" key="2">
    <source>
        <dbReference type="EMBL" id="XAN09254.1"/>
    </source>
</evidence>
<dbReference type="InterPro" id="IPR013762">
    <property type="entry name" value="Integrase-like_cat_sf"/>
</dbReference>
<protein>
    <recommendedName>
        <fullName evidence="4">Tyr recombinase domain-containing protein</fullName>
    </recommendedName>
</protein>
<dbReference type="Proteomes" id="UP001442841">
    <property type="component" value="Chromosome"/>
</dbReference>
<evidence type="ECO:0000313" key="3">
    <source>
        <dbReference type="Proteomes" id="UP001442841"/>
    </source>
</evidence>
<keyword evidence="3" id="KW-1185">Reference proteome</keyword>